<dbReference type="AlphaFoldDB" id="A0A4Y9XQN4"/>
<dbReference type="Proteomes" id="UP000298327">
    <property type="component" value="Unassembled WGS sequence"/>
</dbReference>
<dbReference type="OrthoDB" id="5210591at2759"/>
<gene>
    <name evidence="1" type="ORF">EVG20_g10475</name>
</gene>
<keyword evidence="2" id="KW-1185">Reference proteome</keyword>
<sequence>MAEPIGLTIAQAQAILDGYHGDRDNSAPVASLAHLDYGYSPGTTTYLIRLKPSSAPAASTHLLVLSHPPKSEEFSPDPSPSYEPNTLDAQHRLLSQLHSDPSIPPLPFPKPLSLSTSPTDAIPYHYLLLSLPSSSQSLTPLSIARQKGLLSEQQKLALDLRLGAHLKQLHAVENDWFGPPALESDALFSWQEAFTLMLEEVLTEAETLARGGNLGLELELPADDIRTALSRGIGGFIFDDVEVPSFVWVSGSEDDVLLDIPSDPGEADANAQDRDVHIAAFLHAPHALWGDPLLERLLRHPKPSAAMWEGYGGDPVVFGKQETKMLWYDLYEALVTLVRAARVGAREEEERVRWAKVAVERSVAALKEARNY</sequence>
<evidence type="ECO:0000313" key="2">
    <source>
        <dbReference type="Proteomes" id="UP000298327"/>
    </source>
</evidence>
<organism evidence="1 2">
    <name type="scientific">Dentipellis fragilis</name>
    <dbReference type="NCBI Taxonomy" id="205917"/>
    <lineage>
        <taxon>Eukaryota</taxon>
        <taxon>Fungi</taxon>
        <taxon>Dikarya</taxon>
        <taxon>Basidiomycota</taxon>
        <taxon>Agaricomycotina</taxon>
        <taxon>Agaricomycetes</taxon>
        <taxon>Russulales</taxon>
        <taxon>Hericiaceae</taxon>
        <taxon>Dentipellis</taxon>
    </lineage>
</organism>
<evidence type="ECO:0008006" key="3">
    <source>
        <dbReference type="Google" id="ProtNLM"/>
    </source>
</evidence>
<dbReference type="EMBL" id="SEOQ01001276">
    <property type="protein sequence ID" value="TFY52624.1"/>
    <property type="molecule type" value="Genomic_DNA"/>
</dbReference>
<reference evidence="1 2" key="1">
    <citation type="submission" date="2019-02" db="EMBL/GenBank/DDBJ databases">
        <title>Genome sequencing of the rare red list fungi Dentipellis fragilis.</title>
        <authorList>
            <person name="Buettner E."/>
            <person name="Kellner H."/>
        </authorList>
    </citation>
    <scope>NUCLEOTIDE SEQUENCE [LARGE SCALE GENOMIC DNA]</scope>
    <source>
        <strain evidence="1 2">DSM 105465</strain>
    </source>
</reference>
<accession>A0A4Y9XQN4</accession>
<evidence type="ECO:0000313" key="1">
    <source>
        <dbReference type="EMBL" id="TFY52624.1"/>
    </source>
</evidence>
<protein>
    <recommendedName>
        <fullName evidence="3">Aminoglycoside phosphotransferase domain-containing protein</fullName>
    </recommendedName>
</protein>
<name>A0A4Y9XQN4_9AGAM</name>
<comment type="caution">
    <text evidence="1">The sequence shown here is derived from an EMBL/GenBank/DDBJ whole genome shotgun (WGS) entry which is preliminary data.</text>
</comment>
<proteinExistence type="predicted"/>